<name>A0A9D1M532_9PROT</name>
<dbReference type="Proteomes" id="UP000824107">
    <property type="component" value="Unassembled WGS sequence"/>
</dbReference>
<reference evidence="1" key="1">
    <citation type="submission" date="2020-10" db="EMBL/GenBank/DDBJ databases">
        <authorList>
            <person name="Gilroy R."/>
        </authorList>
    </citation>
    <scope>NUCLEOTIDE SEQUENCE</scope>
    <source>
        <strain evidence="1">ChiW3-316</strain>
    </source>
</reference>
<proteinExistence type="predicted"/>
<evidence type="ECO:0008006" key="3">
    <source>
        <dbReference type="Google" id="ProtNLM"/>
    </source>
</evidence>
<evidence type="ECO:0000313" key="1">
    <source>
        <dbReference type="EMBL" id="HIU54043.1"/>
    </source>
</evidence>
<dbReference type="AlphaFoldDB" id="A0A9D1M532"/>
<protein>
    <recommendedName>
        <fullName evidence="3">Cell division protein FtsL</fullName>
    </recommendedName>
</protein>
<evidence type="ECO:0000313" key="2">
    <source>
        <dbReference type="Proteomes" id="UP000824107"/>
    </source>
</evidence>
<organism evidence="1 2">
    <name type="scientific">Candidatus Scatocola faecipullorum</name>
    <dbReference type="NCBI Taxonomy" id="2840917"/>
    <lineage>
        <taxon>Bacteria</taxon>
        <taxon>Pseudomonadati</taxon>
        <taxon>Pseudomonadota</taxon>
        <taxon>Alphaproteobacteria</taxon>
        <taxon>Rhodospirillales</taxon>
        <taxon>Rhodospirillaceae</taxon>
        <taxon>Rhodospirillaceae incertae sedis</taxon>
        <taxon>Candidatus Scatocola</taxon>
    </lineage>
</organism>
<reference evidence="1" key="2">
    <citation type="journal article" date="2021" name="PeerJ">
        <title>Extensive microbial diversity within the chicken gut microbiome revealed by metagenomics and culture.</title>
        <authorList>
            <person name="Gilroy R."/>
            <person name="Ravi A."/>
            <person name="Getino M."/>
            <person name="Pursley I."/>
            <person name="Horton D.L."/>
            <person name="Alikhan N.F."/>
            <person name="Baker D."/>
            <person name="Gharbi K."/>
            <person name="Hall N."/>
            <person name="Watson M."/>
            <person name="Adriaenssens E.M."/>
            <person name="Foster-Nyarko E."/>
            <person name="Jarju S."/>
            <person name="Secka A."/>
            <person name="Antonio M."/>
            <person name="Oren A."/>
            <person name="Chaudhuri R.R."/>
            <person name="La Ragione R."/>
            <person name="Hildebrand F."/>
            <person name="Pallen M.J."/>
        </authorList>
    </citation>
    <scope>NUCLEOTIDE SEQUENCE</scope>
    <source>
        <strain evidence="1">ChiW3-316</strain>
    </source>
</reference>
<accession>A0A9D1M532</accession>
<comment type="caution">
    <text evidence="1">The sequence shown here is derived from an EMBL/GenBank/DDBJ whole genome shotgun (WGS) entry which is preliminary data.</text>
</comment>
<sequence>MNSTKTATLSLWVTLTCLVGFGMFVMKNQVQTLENELNRINRSIQDDVKSIHVLKAEWSHLNSPSRLRTLANKHILLNPVKPEQIINYSALPFDYQANETDRRLLAQRNINTQAARNKELKKLVKAQR</sequence>
<dbReference type="EMBL" id="DVNC01000055">
    <property type="protein sequence ID" value="HIU54043.1"/>
    <property type="molecule type" value="Genomic_DNA"/>
</dbReference>
<gene>
    <name evidence="1" type="ORF">IAD20_08200</name>
</gene>